<comment type="caution">
    <text evidence="1">The sequence shown here is derived from an EMBL/GenBank/DDBJ whole genome shotgun (WGS) entry which is preliminary data.</text>
</comment>
<keyword evidence="2" id="KW-1185">Reference proteome</keyword>
<evidence type="ECO:0000313" key="1">
    <source>
        <dbReference type="EMBL" id="PRY98010.1"/>
    </source>
</evidence>
<protein>
    <submittedName>
        <fullName evidence="1">Uncharacterized protein</fullName>
    </submittedName>
</protein>
<dbReference type="RefSeq" id="WP_259673506.1">
    <property type="nucleotide sequence ID" value="NZ_PVTV01000013.1"/>
</dbReference>
<organism evidence="1 2">
    <name type="scientific">Jezberella montanilacus</name>
    <dbReference type="NCBI Taxonomy" id="323426"/>
    <lineage>
        <taxon>Bacteria</taxon>
        <taxon>Pseudomonadati</taxon>
        <taxon>Pseudomonadota</taxon>
        <taxon>Betaproteobacteria</taxon>
        <taxon>Burkholderiales</taxon>
        <taxon>Alcaligenaceae</taxon>
        <taxon>Jezberella</taxon>
    </lineage>
</organism>
<accession>A0A2T0XGL1</accession>
<dbReference type="EMBL" id="PVTV01000013">
    <property type="protein sequence ID" value="PRY98010.1"/>
    <property type="molecule type" value="Genomic_DNA"/>
</dbReference>
<name>A0A2T0XGL1_9BURK</name>
<gene>
    <name evidence="1" type="ORF">BCM14_1727</name>
</gene>
<evidence type="ECO:0000313" key="2">
    <source>
        <dbReference type="Proteomes" id="UP000238308"/>
    </source>
</evidence>
<reference evidence="1 2" key="1">
    <citation type="submission" date="2018-03" db="EMBL/GenBank/DDBJ databases">
        <title>Genomic Encyclopedia of Type Strains, Phase III (KMG-III): the genomes of soil and plant-associated and newly described type strains.</title>
        <authorList>
            <person name="Whitman W."/>
        </authorList>
    </citation>
    <scope>NUCLEOTIDE SEQUENCE [LARGE SCALE GENOMIC DNA]</scope>
    <source>
        <strain evidence="1 2">MWH-P2sevCIIIb</strain>
    </source>
</reference>
<proteinExistence type="predicted"/>
<dbReference type="AlphaFoldDB" id="A0A2T0XGL1"/>
<dbReference type="Proteomes" id="UP000238308">
    <property type="component" value="Unassembled WGS sequence"/>
</dbReference>
<sequence length="53" mass="6136">MPKVAPEYPEHVQIVIRALKRARKLARKVSQETGTPFIYMKGDKIIKEMITKP</sequence>